<keyword evidence="2" id="KW-1185">Reference proteome</keyword>
<comment type="caution">
    <text evidence="1">The sequence shown here is derived from an EMBL/GenBank/DDBJ whole genome shotgun (WGS) entry which is preliminary data.</text>
</comment>
<dbReference type="Proteomes" id="UP001419268">
    <property type="component" value="Unassembled WGS sequence"/>
</dbReference>
<reference evidence="1 2" key="1">
    <citation type="submission" date="2024-01" db="EMBL/GenBank/DDBJ databases">
        <title>Genome assemblies of Stephania.</title>
        <authorList>
            <person name="Yang L."/>
        </authorList>
    </citation>
    <scope>NUCLEOTIDE SEQUENCE [LARGE SCALE GENOMIC DNA]</scope>
    <source>
        <strain evidence="1">JXDWG</strain>
        <tissue evidence="1">Leaf</tissue>
    </source>
</reference>
<proteinExistence type="predicted"/>
<evidence type="ECO:0000313" key="1">
    <source>
        <dbReference type="EMBL" id="KAK9104669.1"/>
    </source>
</evidence>
<name>A0AAP0I1X9_9MAGN</name>
<sequence>MKKKIVHLQVVVSDQTLISCRLVHLLKRSGSSPPCIPSQSTKTYLSEPPLSVPNLQLAPLSLVSASSPSFLLSLLSSRESGFDSIGHYVAATGRVLGEFGFNFFDHSSLIDFGISKGFKDLKIESHEIE</sequence>
<protein>
    <submittedName>
        <fullName evidence="1">Uncharacterized protein</fullName>
    </submittedName>
</protein>
<dbReference type="AlphaFoldDB" id="A0AAP0I1X9"/>
<dbReference type="EMBL" id="JBBNAG010000009">
    <property type="protein sequence ID" value="KAK9104669.1"/>
    <property type="molecule type" value="Genomic_DNA"/>
</dbReference>
<organism evidence="1 2">
    <name type="scientific">Stephania cephalantha</name>
    <dbReference type="NCBI Taxonomy" id="152367"/>
    <lineage>
        <taxon>Eukaryota</taxon>
        <taxon>Viridiplantae</taxon>
        <taxon>Streptophyta</taxon>
        <taxon>Embryophyta</taxon>
        <taxon>Tracheophyta</taxon>
        <taxon>Spermatophyta</taxon>
        <taxon>Magnoliopsida</taxon>
        <taxon>Ranunculales</taxon>
        <taxon>Menispermaceae</taxon>
        <taxon>Menispermoideae</taxon>
        <taxon>Cissampelideae</taxon>
        <taxon>Stephania</taxon>
    </lineage>
</organism>
<gene>
    <name evidence="1" type="ORF">Scep_021513</name>
</gene>
<evidence type="ECO:0000313" key="2">
    <source>
        <dbReference type="Proteomes" id="UP001419268"/>
    </source>
</evidence>
<accession>A0AAP0I1X9</accession>